<keyword evidence="10" id="KW-1185">Reference proteome</keyword>
<dbReference type="OrthoDB" id="549750at2759"/>
<organism evidence="9 10">
    <name type="scientific">Heterodermia speciosa</name>
    <dbReference type="NCBI Taxonomy" id="116794"/>
    <lineage>
        <taxon>Eukaryota</taxon>
        <taxon>Fungi</taxon>
        <taxon>Dikarya</taxon>
        <taxon>Ascomycota</taxon>
        <taxon>Pezizomycotina</taxon>
        <taxon>Lecanoromycetes</taxon>
        <taxon>OSLEUM clade</taxon>
        <taxon>Lecanoromycetidae</taxon>
        <taxon>Caliciales</taxon>
        <taxon>Physciaceae</taxon>
        <taxon>Heterodermia</taxon>
    </lineage>
</organism>
<sequence>MLDQKYHVLVASSILLGFLCISYTKHRRIPTRPARTAFEYRFHRRCNPVCNTCTGRMSAPGSHKLQIASAKAGLRNLHAAGMRTIDFAGEEPFLEPAYLGELARYCKEALGLESISVSTNGALVKEDWLQKYRGYIDILRLSYRSCGERTGLPLQELVRLCQLCKTHGVRFELCTAVDGLNCDEDMDPAVRNIGPHRWIVHKARIGDGDEITTEQINVARRGSVTDAQFERFCTRHRARDEDYGYFESLQGQPGGELWLDEHMRFVTRHSNGPTRSILDVGVVAALAELPETAGGA</sequence>
<dbReference type="PANTHER" id="PTHR21339">
    <property type="entry name" value="RADICAL S-ADENOSYL METHIONINE DOMAIN-CONTAINING PROTEIN 2"/>
    <property type="match status" value="1"/>
</dbReference>
<feature type="domain" description="Radical SAM core" evidence="8">
    <location>
        <begin position="42"/>
        <end position="170"/>
    </location>
</feature>
<dbReference type="Pfam" id="PF04055">
    <property type="entry name" value="Radical_SAM"/>
    <property type="match status" value="1"/>
</dbReference>
<evidence type="ECO:0000256" key="5">
    <source>
        <dbReference type="ARBA" id="ARBA00023004"/>
    </source>
</evidence>
<dbReference type="GO" id="GO:0003824">
    <property type="term" value="F:catalytic activity"/>
    <property type="evidence" value="ECO:0007669"/>
    <property type="project" value="InterPro"/>
</dbReference>
<accession>A0A8H3EB86</accession>
<dbReference type="GO" id="GO:0051539">
    <property type="term" value="F:4 iron, 4 sulfur cluster binding"/>
    <property type="evidence" value="ECO:0007669"/>
    <property type="project" value="UniProtKB-KW"/>
</dbReference>
<keyword evidence="4" id="KW-0479">Metal-binding</keyword>
<dbReference type="GO" id="GO:0051607">
    <property type="term" value="P:defense response to virus"/>
    <property type="evidence" value="ECO:0007669"/>
    <property type="project" value="UniProtKB-KW"/>
</dbReference>
<evidence type="ECO:0000256" key="1">
    <source>
        <dbReference type="ARBA" id="ARBA00001966"/>
    </source>
</evidence>
<dbReference type="SFLD" id="SFLDS00029">
    <property type="entry name" value="Radical_SAM"/>
    <property type="match status" value="1"/>
</dbReference>
<dbReference type="AlphaFoldDB" id="A0A8H3EB86"/>
<dbReference type="EMBL" id="CAJPDS010000001">
    <property type="protein sequence ID" value="CAF9903304.1"/>
    <property type="molecule type" value="Genomic_DNA"/>
</dbReference>
<dbReference type="InterPro" id="IPR051196">
    <property type="entry name" value="RSAD2/Viperin_antiviral"/>
</dbReference>
<keyword evidence="5" id="KW-0408">Iron</keyword>
<keyword evidence="6" id="KW-0411">Iron-sulfur</keyword>
<comment type="cofactor">
    <cofactor evidence="1">
        <name>[4Fe-4S] cluster</name>
        <dbReference type="ChEBI" id="CHEBI:49883"/>
    </cofactor>
</comment>
<proteinExistence type="predicted"/>
<dbReference type="PANTHER" id="PTHR21339:SF0">
    <property type="entry name" value="S-ADENOSYLMETHIONINE-DEPENDENT NUCLEOTIDE DEHYDRATASE RSAD2"/>
    <property type="match status" value="1"/>
</dbReference>
<evidence type="ECO:0000256" key="2">
    <source>
        <dbReference type="ARBA" id="ARBA00022485"/>
    </source>
</evidence>
<comment type="caution">
    <text evidence="9">The sequence shown here is derived from an EMBL/GenBank/DDBJ whole genome shotgun (WGS) entry which is preliminary data.</text>
</comment>
<dbReference type="Gene3D" id="3.20.20.70">
    <property type="entry name" value="Aldolase class I"/>
    <property type="match status" value="1"/>
</dbReference>
<evidence type="ECO:0000256" key="6">
    <source>
        <dbReference type="ARBA" id="ARBA00023014"/>
    </source>
</evidence>
<dbReference type="InterPro" id="IPR013785">
    <property type="entry name" value="Aldolase_TIM"/>
</dbReference>
<evidence type="ECO:0000256" key="3">
    <source>
        <dbReference type="ARBA" id="ARBA00022691"/>
    </source>
</evidence>
<gene>
    <name evidence="9" type="ORF">HETSPECPRED_000204</name>
</gene>
<dbReference type="GO" id="GO:0046872">
    <property type="term" value="F:metal ion binding"/>
    <property type="evidence" value="ECO:0007669"/>
    <property type="project" value="UniProtKB-KW"/>
</dbReference>
<evidence type="ECO:0000313" key="10">
    <source>
        <dbReference type="Proteomes" id="UP000664521"/>
    </source>
</evidence>
<dbReference type="Proteomes" id="UP000664521">
    <property type="component" value="Unassembled WGS sequence"/>
</dbReference>
<keyword evidence="2" id="KW-0004">4Fe-4S</keyword>
<evidence type="ECO:0000313" key="9">
    <source>
        <dbReference type="EMBL" id="CAF9903304.1"/>
    </source>
</evidence>
<evidence type="ECO:0000256" key="4">
    <source>
        <dbReference type="ARBA" id="ARBA00022723"/>
    </source>
</evidence>
<protein>
    <recommendedName>
        <fullName evidence="8">Radical SAM core domain-containing protein</fullName>
    </recommendedName>
</protein>
<keyword evidence="3" id="KW-0949">S-adenosyl-L-methionine</keyword>
<dbReference type="SUPFAM" id="SSF102114">
    <property type="entry name" value="Radical SAM enzymes"/>
    <property type="match status" value="1"/>
</dbReference>
<reference evidence="9" key="1">
    <citation type="submission" date="2021-03" db="EMBL/GenBank/DDBJ databases">
        <authorList>
            <person name="Tagirdzhanova G."/>
        </authorList>
    </citation>
    <scope>NUCLEOTIDE SEQUENCE</scope>
</reference>
<evidence type="ECO:0000256" key="7">
    <source>
        <dbReference type="ARBA" id="ARBA00023118"/>
    </source>
</evidence>
<name>A0A8H3EB86_9LECA</name>
<dbReference type="InterPro" id="IPR058240">
    <property type="entry name" value="rSAM_sf"/>
</dbReference>
<dbReference type="InterPro" id="IPR007197">
    <property type="entry name" value="rSAM"/>
</dbReference>
<evidence type="ECO:0000259" key="8">
    <source>
        <dbReference type="Pfam" id="PF04055"/>
    </source>
</evidence>
<keyword evidence="7" id="KW-0051">Antiviral defense</keyword>